<dbReference type="Proteomes" id="UP000073601">
    <property type="component" value="Unassembled WGS sequence"/>
</dbReference>
<sequence>MLEFSKFILLVAGSSALTGGLAFVFKNTISKLLTSSLKHSFDKKLEVLKDRLSDESQQREALRDIVISGYSNRKSVLFNKKVESAEKILKKLEGLTPALTTVGAIGLLPKSYLIDPMQNSEAFEYIKSFTDKVTMESFSLNDIQSVRLYLPEICWTYFSAYQQVLVGFHAIALQLNSPNTGLPQTMWAVNSKVLKTAMPDYKVNDVEIEGELLVKMVNGLKEMVIISLQSALNGDLDDAEAISKVQALNEAIVQANQETMTNQGSMKNFT</sequence>
<accession>A0A128F8P2</accession>
<gene>
    <name evidence="1" type="ORF">GMA8713_02497</name>
</gene>
<dbReference type="OrthoDB" id="7067191at2"/>
<dbReference type="RefSeq" id="WP_062710053.1">
    <property type="nucleotide sequence ID" value="NZ_CAWRCI010000021.1"/>
</dbReference>
<dbReference type="AlphaFoldDB" id="A0A128F8P2"/>
<proteinExistence type="predicted"/>
<reference evidence="2" key="1">
    <citation type="submission" date="2016-02" db="EMBL/GenBank/DDBJ databases">
        <authorList>
            <person name="Rodrigo-Torres Lidia"/>
            <person name="Arahal R.David."/>
        </authorList>
    </citation>
    <scope>NUCLEOTIDE SEQUENCE [LARGE SCALE GENOMIC DNA]</scope>
    <source>
        <strain evidence="2">CECT 8713</strain>
    </source>
</reference>
<keyword evidence="2" id="KW-1185">Reference proteome</keyword>
<dbReference type="EMBL" id="FIZY01000021">
    <property type="protein sequence ID" value="CZF83142.1"/>
    <property type="molecule type" value="Genomic_DNA"/>
</dbReference>
<evidence type="ECO:0000313" key="2">
    <source>
        <dbReference type="Proteomes" id="UP000073601"/>
    </source>
</evidence>
<evidence type="ECO:0000313" key="1">
    <source>
        <dbReference type="EMBL" id="CZF83142.1"/>
    </source>
</evidence>
<organism evidence="1 2">
    <name type="scientific">Grimontia marina</name>
    <dbReference type="NCBI Taxonomy" id="646534"/>
    <lineage>
        <taxon>Bacteria</taxon>
        <taxon>Pseudomonadati</taxon>
        <taxon>Pseudomonadota</taxon>
        <taxon>Gammaproteobacteria</taxon>
        <taxon>Vibrionales</taxon>
        <taxon>Vibrionaceae</taxon>
        <taxon>Grimontia</taxon>
    </lineage>
</organism>
<protein>
    <submittedName>
        <fullName evidence="1">Uncharacterized protein</fullName>
    </submittedName>
</protein>
<name>A0A128F8P2_9GAMM</name>